<evidence type="ECO:0008006" key="3">
    <source>
        <dbReference type="Google" id="ProtNLM"/>
    </source>
</evidence>
<reference evidence="1 2" key="1">
    <citation type="submission" date="2014-07" db="EMBL/GenBank/DDBJ databases">
        <title>Draft genome of Clostridium sulfidigenes 113A isolated from sediments associated with methane hydrate from Krishna Godavari basin.</title>
        <authorList>
            <person name="Honkalas V.S."/>
            <person name="Dabir A.P."/>
            <person name="Arora P."/>
            <person name="Dhakephalkar P.K."/>
        </authorList>
    </citation>
    <scope>NUCLEOTIDE SEQUENCE [LARGE SCALE GENOMIC DNA]</scope>
    <source>
        <strain evidence="1 2">113A</strain>
    </source>
</reference>
<name>A0A084JDJ7_9CLOT</name>
<proteinExistence type="predicted"/>
<dbReference type="Pfam" id="PF18950">
    <property type="entry name" value="DUF5694"/>
    <property type="match status" value="1"/>
</dbReference>
<gene>
    <name evidence="1" type="ORF">IO99_07210</name>
</gene>
<evidence type="ECO:0000313" key="2">
    <source>
        <dbReference type="Proteomes" id="UP000028542"/>
    </source>
</evidence>
<dbReference type="STRING" id="318464.IO99_07210"/>
<protein>
    <recommendedName>
        <fullName evidence="3">TraB family protein</fullName>
    </recommendedName>
</protein>
<dbReference type="EMBL" id="JPMD01000015">
    <property type="protein sequence ID" value="KEZ87031.1"/>
    <property type="molecule type" value="Genomic_DNA"/>
</dbReference>
<dbReference type="Proteomes" id="UP000028542">
    <property type="component" value="Unassembled WGS sequence"/>
</dbReference>
<evidence type="ECO:0000313" key="1">
    <source>
        <dbReference type="EMBL" id="KEZ87031.1"/>
    </source>
</evidence>
<accession>A0A084JDJ7</accession>
<comment type="caution">
    <text evidence="1">The sequence shown here is derived from an EMBL/GenBank/DDBJ whole genome shotgun (WGS) entry which is preliminary data.</text>
</comment>
<keyword evidence="2" id="KW-1185">Reference proteome</keyword>
<dbReference type="RefSeq" id="WP_035131720.1">
    <property type="nucleotide sequence ID" value="NZ_JPMD01000015.1"/>
</dbReference>
<dbReference type="eggNOG" id="ENOG5032SV6">
    <property type="taxonomic scope" value="Bacteria"/>
</dbReference>
<sequence>MEKKAKILILGTYHFANGGEHLIKAQCEDITTEKKQKEIKVVIEKLMQFKPNKIAVEANRGKNEELNKAYSEYCVNKYNSSDETISHRNEIVQLGFRLGQILKHNKIYPIDYPVDLPEEVFEYAEKNCPKFYEKFMNEIKECNIIENEIMKNSTVIEILKHLNDPNRIAKEHSDLYLAMAQIGAGDKYYGVDMLTEWYRRNLYIFGNLQDMVEPEDRVLVIYGAGHCKILQDFVSEYNEFELVDTLEYL</sequence>
<organism evidence="1 2">
    <name type="scientific">Clostridium sulfidigenes</name>
    <dbReference type="NCBI Taxonomy" id="318464"/>
    <lineage>
        <taxon>Bacteria</taxon>
        <taxon>Bacillati</taxon>
        <taxon>Bacillota</taxon>
        <taxon>Clostridia</taxon>
        <taxon>Eubacteriales</taxon>
        <taxon>Clostridiaceae</taxon>
        <taxon>Clostridium</taxon>
    </lineage>
</organism>
<dbReference type="InterPro" id="IPR043749">
    <property type="entry name" value="DUF5694"/>
</dbReference>
<dbReference type="AlphaFoldDB" id="A0A084JDJ7"/>